<feature type="compositionally biased region" description="Acidic residues" evidence="1">
    <location>
        <begin position="439"/>
        <end position="451"/>
    </location>
</feature>
<feature type="region of interest" description="Disordered" evidence="1">
    <location>
        <begin position="415"/>
        <end position="457"/>
    </location>
</feature>
<organism evidence="2 3">
    <name type="scientific">Fonsecaea erecta</name>
    <dbReference type="NCBI Taxonomy" id="1367422"/>
    <lineage>
        <taxon>Eukaryota</taxon>
        <taxon>Fungi</taxon>
        <taxon>Dikarya</taxon>
        <taxon>Ascomycota</taxon>
        <taxon>Pezizomycotina</taxon>
        <taxon>Eurotiomycetes</taxon>
        <taxon>Chaetothyriomycetidae</taxon>
        <taxon>Chaetothyriales</taxon>
        <taxon>Herpotrichiellaceae</taxon>
        <taxon>Fonsecaea</taxon>
    </lineage>
</organism>
<evidence type="ECO:0000313" key="3">
    <source>
        <dbReference type="Proteomes" id="UP000078343"/>
    </source>
</evidence>
<dbReference type="RefSeq" id="XP_018693660.1">
    <property type="nucleotide sequence ID" value="XM_018836807.1"/>
</dbReference>
<proteinExistence type="predicted"/>
<dbReference type="OrthoDB" id="4119879at2759"/>
<keyword evidence="3" id="KW-1185">Reference proteome</keyword>
<comment type="caution">
    <text evidence="2">The sequence shown here is derived from an EMBL/GenBank/DDBJ whole genome shotgun (WGS) entry which is preliminary data.</text>
</comment>
<sequence length="457" mass="51095">MGNVQGLEQDQSPGLLPNLKTNTPNTLPLSTEVKAEAQSPANHESSQTHEDLTSLTDHDMSSALFFVEPDPETIHPNVDLSDRNNLVRLLALYQCGWRQGRGRGPREHETCIWCRGPVAPNVEVLTHVGNSNSCRNSWPATCLLEWIDQELGAAKNHALQCPMCREQFFSCYSTSDPDFRKDQGGPDAQGVISAAWVRCILFSPLYARETCVKKGKPLIIIKSEEARKLVLLNKEQYIFNGCENLSQKVFVRMRRLLHRAKGTNILQSSESPSASETLVLNTVASSTRDRPVEEEKQLPKPPLDTMWALLDWGDNQFRMSPLLAHQAHALKTLTEQQGGVVKTMNADEFAALAKGNGGLERAVRGFQPDDEAELAAMKVSGTEWLIKMQRESSKEDERASEKEWYERLAEFYQVSVDPETGEIEHPDAMREPPSSLSTDTDDEWDGSDESLPELPIV</sequence>
<evidence type="ECO:0000256" key="1">
    <source>
        <dbReference type="SAM" id="MobiDB-lite"/>
    </source>
</evidence>
<protein>
    <submittedName>
        <fullName evidence="2">Uncharacterized protein</fullName>
    </submittedName>
</protein>
<evidence type="ECO:0000313" key="2">
    <source>
        <dbReference type="EMBL" id="OAP60293.1"/>
    </source>
</evidence>
<dbReference type="Proteomes" id="UP000078343">
    <property type="component" value="Unassembled WGS sequence"/>
</dbReference>
<accession>A0A178ZM59</accession>
<dbReference type="EMBL" id="LVYI01000004">
    <property type="protein sequence ID" value="OAP60293.1"/>
    <property type="molecule type" value="Genomic_DNA"/>
</dbReference>
<dbReference type="AlphaFoldDB" id="A0A178ZM59"/>
<reference evidence="2 3" key="1">
    <citation type="submission" date="2016-04" db="EMBL/GenBank/DDBJ databases">
        <title>Draft genome of Fonsecaea erecta CBS 125763.</title>
        <authorList>
            <person name="Weiss V.A."/>
            <person name="Vicente V.A."/>
            <person name="Raittz R.T."/>
            <person name="Moreno L.F."/>
            <person name="De Souza E.M."/>
            <person name="Pedrosa F.O."/>
            <person name="Steffens M.B."/>
            <person name="Faoro H."/>
            <person name="Tadra-Sfeir M.Z."/>
            <person name="Najafzadeh M.J."/>
            <person name="Felipe M.S."/>
            <person name="Teixeira M."/>
            <person name="Sun J."/>
            <person name="Xi L."/>
            <person name="Gomes R."/>
            <person name="De Azevedo C.M."/>
            <person name="Salgado C.G."/>
            <person name="Da Silva M.B."/>
            <person name="Nascimento M.F."/>
            <person name="Queiroz-Telles F."/>
            <person name="Attili D.S."/>
            <person name="Gorbushina A."/>
        </authorList>
    </citation>
    <scope>NUCLEOTIDE SEQUENCE [LARGE SCALE GENOMIC DNA]</scope>
    <source>
        <strain evidence="2 3">CBS 125763</strain>
    </source>
</reference>
<feature type="compositionally biased region" description="Polar residues" evidence="1">
    <location>
        <begin position="1"/>
        <end position="12"/>
    </location>
</feature>
<gene>
    <name evidence="2" type="ORF">AYL99_05295</name>
</gene>
<dbReference type="GeneID" id="30009463"/>
<feature type="region of interest" description="Disordered" evidence="1">
    <location>
        <begin position="1"/>
        <end position="27"/>
    </location>
</feature>
<name>A0A178ZM59_9EURO</name>